<feature type="transmembrane region" description="Helical" evidence="10">
    <location>
        <begin position="158"/>
        <end position="176"/>
    </location>
</feature>
<feature type="transmembrane region" description="Helical" evidence="10">
    <location>
        <begin position="188"/>
        <end position="207"/>
    </location>
</feature>
<feature type="transmembrane region" description="Helical" evidence="10">
    <location>
        <begin position="213"/>
        <end position="234"/>
    </location>
</feature>
<dbReference type="AlphaFoldDB" id="A0A410H5U0"/>
<keyword evidence="3 8" id="KW-0813">Transport</keyword>
<feature type="transmembrane region" description="Helical" evidence="10">
    <location>
        <begin position="81"/>
        <end position="100"/>
    </location>
</feature>
<evidence type="ECO:0000256" key="9">
    <source>
        <dbReference type="SAM" id="MobiDB-lite"/>
    </source>
</evidence>
<evidence type="ECO:0000256" key="10">
    <source>
        <dbReference type="SAM" id="Phobius"/>
    </source>
</evidence>
<dbReference type="Pfam" id="PF00950">
    <property type="entry name" value="ABC-3"/>
    <property type="match status" value="1"/>
</dbReference>
<sequence>MTSDFVAYSPDYWALFLEFWRFEDANAVWVMVGSILLGISASVIGGFAFLRKRSLMGDALAHAALPGVMTAFILFHAHTPLLMFFGALISSFLGLFLMDWIPKHTKIKPDAAMAITLSFFFALGLMELSYIQGMEVAGKSGLDKILFGQAAAMLPSDIYLLSAVALVVLLTVAVFFQKFRLIAFNRTYAQSLGLNIAFYELVLALLIVMSVVIGLQIVGVVLMAAVLLTPVAAARFWGHSLSVMLLTAGFIGGLSGLFSANISYMAPAMPTGPWMVVVLSLVFAVSFLFAPQRGLISSVLKQRRLRRQVCDENVLRTLYVLNERHPANSHHAQNALALDLPFAEEDILALRTMPLAELKETLARMKKLGWLTATDTVRAVALSPEGVERAVALTRRHRLWENYLTEQLDLTPDRVHSQAEQIEHLLTDEETRALERELQSDQKGSLKDPHGRRIPAVQVASEQKGAES</sequence>
<evidence type="ECO:0000256" key="1">
    <source>
        <dbReference type="ARBA" id="ARBA00004651"/>
    </source>
</evidence>
<feature type="domain" description="Iron dependent repressor metal binding and dimerisation" evidence="11">
    <location>
        <begin position="384"/>
        <end position="455"/>
    </location>
</feature>
<dbReference type="InterPro" id="IPR001626">
    <property type="entry name" value="ABC_TroCD"/>
</dbReference>
<proteinExistence type="inferred from homology"/>
<evidence type="ECO:0000256" key="7">
    <source>
        <dbReference type="ARBA" id="ARBA00023136"/>
    </source>
</evidence>
<keyword evidence="4" id="KW-1003">Cell membrane</keyword>
<evidence type="ECO:0000256" key="3">
    <source>
        <dbReference type="ARBA" id="ARBA00022448"/>
    </source>
</evidence>
<evidence type="ECO:0000256" key="4">
    <source>
        <dbReference type="ARBA" id="ARBA00022475"/>
    </source>
</evidence>
<dbReference type="Pfam" id="PF02742">
    <property type="entry name" value="Fe_dep_repr_C"/>
    <property type="match status" value="1"/>
</dbReference>
<comment type="similarity">
    <text evidence="2 8">Belongs to the ABC-3 integral membrane protein family.</text>
</comment>
<dbReference type="InterPro" id="IPR022689">
    <property type="entry name" value="Iron_dep_repressor"/>
</dbReference>
<keyword evidence="6 10" id="KW-1133">Transmembrane helix</keyword>
<keyword evidence="7 10" id="KW-0472">Membrane</keyword>
<evidence type="ECO:0000256" key="8">
    <source>
        <dbReference type="RuleBase" id="RU003943"/>
    </source>
</evidence>
<keyword evidence="5 8" id="KW-0812">Transmembrane</keyword>
<keyword evidence="13" id="KW-1185">Reference proteome</keyword>
<dbReference type="GO" id="GO:0043190">
    <property type="term" value="C:ATP-binding cassette (ABC) transporter complex"/>
    <property type="evidence" value="ECO:0007669"/>
    <property type="project" value="InterPro"/>
</dbReference>
<dbReference type="GO" id="GO:0003700">
    <property type="term" value="F:DNA-binding transcription factor activity"/>
    <property type="evidence" value="ECO:0007669"/>
    <property type="project" value="InterPro"/>
</dbReference>
<dbReference type="InterPro" id="IPR036388">
    <property type="entry name" value="WH-like_DNA-bd_sf"/>
</dbReference>
<evidence type="ECO:0000313" key="13">
    <source>
        <dbReference type="Proteomes" id="UP000285478"/>
    </source>
</evidence>
<protein>
    <submittedName>
        <fullName evidence="12">Zinc ABC transporter permease</fullName>
    </submittedName>
</protein>
<dbReference type="SUPFAM" id="SSF81345">
    <property type="entry name" value="ABC transporter involved in vitamin B12 uptake, BtuC"/>
    <property type="match status" value="1"/>
</dbReference>
<dbReference type="GO" id="GO:0046983">
    <property type="term" value="F:protein dimerization activity"/>
    <property type="evidence" value="ECO:0007669"/>
    <property type="project" value="InterPro"/>
</dbReference>
<dbReference type="KEGG" id="htr:EPV75_11795"/>
<accession>A0A410H5U0</accession>
<gene>
    <name evidence="12" type="ORF">EPV75_11795</name>
</gene>
<comment type="subcellular location">
    <subcellularLocation>
        <location evidence="1 8">Cell membrane</location>
        <topology evidence="1 8">Multi-pass membrane protein</topology>
    </subcellularLocation>
</comment>
<evidence type="ECO:0000256" key="6">
    <source>
        <dbReference type="ARBA" id="ARBA00022989"/>
    </source>
</evidence>
<dbReference type="GO" id="GO:0010043">
    <property type="term" value="P:response to zinc ion"/>
    <property type="evidence" value="ECO:0007669"/>
    <property type="project" value="TreeGrafter"/>
</dbReference>
<dbReference type="InterPro" id="IPR036421">
    <property type="entry name" value="Fe_dep_repressor_sf"/>
</dbReference>
<dbReference type="InterPro" id="IPR001367">
    <property type="entry name" value="Fe_dep_repressor"/>
</dbReference>
<feature type="transmembrane region" description="Helical" evidence="10">
    <location>
        <begin position="241"/>
        <end position="262"/>
    </location>
</feature>
<dbReference type="CDD" id="cd06550">
    <property type="entry name" value="TM_ABC_iron-siderophores_like"/>
    <property type="match status" value="1"/>
</dbReference>
<feature type="transmembrane region" description="Helical" evidence="10">
    <location>
        <begin position="274"/>
        <end position="296"/>
    </location>
</feature>
<dbReference type="Gene3D" id="1.10.3470.10">
    <property type="entry name" value="ABC transporter involved in vitamin B12 uptake, BtuC"/>
    <property type="match status" value="1"/>
</dbReference>
<evidence type="ECO:0000313" key="12">
    <source>
        <dbReference type="EMBL" id="QAB16293.1"/>
    </source>
</evidence>
<name>A0A410H5U0_9GAMM</name>
<dbReference type="SMART" id="SM00529">
    <property type="entry name" value="HTH_DTXR"/>
    <property type="match status" value="1"/>
</dbReference>
<feature type="compositionally biased region" description="Basic and acidic residues" evidence="9">
    <location>
        <begin position="435"/>
        <end position="451"/>
    </location>
</feature>
<organism evidence="12 13">
    <name type="scientific">Hydrogenovibrio thermophilus</name>
    <dbReference type="NCBI Taxonomy" id="265883"/>
    <lineage>
        <taxon>Bacteria</taxon>
        <taxon>Pseudomonadati</taxon>
        <taxon>Pseudomonadota</taxon>
        <taxon>Gammaproteobacteria</taxon>
        <taxon>Thiotrichales</taxon>
        <taxon>Piscirickettsiaceae</taxon>
        <taxon>Hydrogenovibrio</taxon>
    </lineage>
</organism>
<dbReference type="GO" id="GO:0055085">
    <property type="term" value="P:transmembrane transport"/>
    <property type="evidence" value="ECO:0007669"/>
    <property type="project" value="InterPro"/>
</dbReference>
<evidence type="ECO:0000259" key="11">
    <source>
        <dbReference type="Pfam" id="PF02742"/>
    </source>
</evidence>
<reference evidence="12 13" key="1">
    <citation type="journal article" date="2018" name="Environ. Microbiol.">
        <title>Genomes of ubiquitous marine and hypersaline Hydrogenovibrio, Thiomicrorhabdus and Thiomicrospira spp. encode a diversity of mechanisms to sustain chemolithoautotrophy in heterogeneous environments.</title>
        <authorList>
            <person name="Scott K.M."/>
            <person name="Williams J."/>
            <person name="Porter C.M.B."/>
            <person name="Russel S."/>
            <person name="Harmer T.L."/>
            <person name="Paul J.H."/>
            <person name="Antonen K.M."/>
            <person name="Bridges M.K."/>
            <person name="Camper G.J."/>
            <person name="Campla C.K."/>
            <person name="Casella L.G."/>
            <person name="Chase E."/>
            <person name="Conrad J.W."/>
            <person name="Cruz M.C."/>
            <person name="Dunlap D.S."/>
            <person name="Duran L."/>
            <person name="Fahsbender E.M."/>
            <person name="Goldsmith D.B."/>
            <person name="Keeley R.F."/>
            <person name="Kondoff M.R."/>
            <person name="Kussy B.I."/>
            <person name="Lane M.K."/>
            <person name="Lawler S."/>
            <person name="Leigh B.A."/>
            <person name="Lewis C."/>
            <person name="Lostal L.M."/>
            <person name="Marking D."/>
            <person name="Mancera P.A."/>
            <person name="McClenthan E.C."/>
            <person name="McIntyre E.A."/>
            <person name="Mine J.A."/>
            <person name="Modi S."/>
            <person name="Moore B.D."/>
            <person name="Morgan W.A."/>
            <person name="Nelson K.M."/>
            <person name="Nguyen K.N."/>
            <person name="Ogburn N."/>
            <person name="Parrino D.G."/>
            <person name="Pedapudi A.D."/>
            <person name="Pelham R.P."/>
            <person name="Preece A.M."/>
            <person name="Rampersad E.A."/>
            <person name="Richardson J.C."/>
            <person name="Rodgers C.M."/>
            <person name="Schaffer B.L."/>
            <person name="Sheridan N.E."/>
            <person name="Solone M.R."/>
            <person name="Staley Z.R."/>
            <person name="Tabuchi M."/>
            <person name="Waide R.J."/>
            <person name="Wanjugi P.W."/>
            <person name="Young S."/>
            <person name="Clum A."/>
            <person name="Daum C."/>
            <person name="Huntemann M."/>
            <person name="Ivanova N."/>
            <person name="Kyrpides N."/>
            <person name="Mikhailova N."/>
            <person name="Palaniappan K."/>
            <person name="Pillay M."/>
            <person name="Reddy T.B.K."/>
            <person name="Shapiro N."/>
            <person name="Stamatis D."/>
            <person name="Varghese N."/>
            <person name="Woyke T."/>
            <person name="Boden R."/>
            <person name="Freyermuth S.K."/>
            <person name="Kerfeld C.A."/>
        </authorList>
    </citation>
    <scope>NUCLEOTIDE SEQUENCE [LARGE SCALE GENOMIC DNA]</scope>
    <source>
        <strain evidence="12 13">JR-2</strain>
    </source>
</reference>
<dbReference type="InterPro" id="IPR037294">
    <property type="entry name" value="ABC_BtuC-like"/>
</dbReference>
<evidence type="ECO:0000256" key="5">
    <source>
        <dbReference type="ARBA" id="ARBA00022692"/>
    </source>
</evidence>
<feature type="transmembrane region" description="Helical" evidence="10">
    <location>
        <begin position="112"/>
        <end position="131"/>
    </location>
</feature>
<dbReference type="PANTHER" id="PTHR30477:SF3">
    <property type="entry name" value="METAL TRANSPORT SYSTEM MEMBRANE PROTEIN CT_069-RELATED"/>
    <property type="match status" value="1"/>
</dbReference>
<dbReference type="EMBL" id="CP035033">
    <property type="protein sequence ID" value="QAB16293.1"/>
    <property type="molecule type" value="Genomic_DNA"/>
</dbReference>
<dbReference type="Gene3D" id="1.10.10.10">
    <property type="entry name" value="Winged helix-like DNA-binding domain superfamily/Winged helix DNA-binding domain"/>
    <property type="match status" value="1"/>
</dbReference>
<feature type="transmembrane region" description="Helical" evidence="10">
    <location>
        <begin position="27"/>
        <end position="50"/>
    </location>
</feature>
<dbReference type="GO" id="GO:0046914">
    <property type="term" value="F:transition metal ion binding"/>
    <property type="evidence" value="ECO:0007669"/>
    <property type="project" value="InterPro"/>
</dbReference>
<dbReference type="PANTHER" id="PTHR30477">
    <property type="entry name" value="ABC-TRANSPORTER METAL-BINDING PROTEIN"/>
    <property type="match status" value="1"/>
</dbReference>
<dbReference type="SUPFAM" id="SSF47979">
    <property type="entry name" value="Iron-dependent repressor protein, dimerization domain"/>
    <property type="match status" value="1"/>
</dbReference>
<dbReference type="Proteomes" id="UP000285478">
    <property type="component" value="Chromosome"/>
</dbReference>
<dbReference type="RefSeq" id="WP_128385524.1">
    <property type="nucleotide sequence ID" value="NZ_CP035033.1"/>
</dbReference>
<feature type="transmembrane region" description="Helical" evidence="10">
    <location>
        <begin position="57"/>
        <end position="75"/>
    </location>
</feature>
<feature type="region of interest" description="Disordered" evidence="9">
    <location>
        <begin position="435"/>
        <end position="468"/>
    </location>
</feature>
<evidence type="ECO:0000256" key="2">
    <source>
        <dbReference type="ARBA" id="ARBA00008034"/>
    </source>
</evidence>